<dbReference type="PROSITE" id="PS51257">
    <property type="entry name" value="PROKAR_LIPOPROTEIN"/>
    <property type="match status" value="1"/>
</dbReference>
<reference evidence="2 3" key="1">
    <citation type="journal article" date="2013" name="Mar. Genomics">
        <title>Expression of sulfatases in Rhodopirellula baltica and the diversity of sulfatases in the genus Rhodopirellula.</title>
        <authorList>
            <person name="Wegner C.E."/>
            <person name="Richter-Heitmann T."/>
            <person name="Klindworth A."/>
            <person name="Klockow C."/>
            <person name="Richter M."/>
            <person name="Achstetter T."/>
            <person name="Glockner F.O."/>
            <person name="Harder J."/>
        </authorList>
    </citation>
    <scope>NUCLEOTIDE SEQUENCE [LARGE SCALE GENOMIC DNA]</scope>
    <source>
        <strain evidence="2 3">SM41</strain>
    </source>
</reference>
<sequence length="236" mass="26175">MKRYLIGIGIALLGCSATAIAWNQLDRPDERGGRMHGERQHGKRNCGCLSQDIRCEEEQTNQEESEMASPSKGTVIIESGFDTDPRDGGRPVKLIAAALGVDEEVFRDAFSNVRPARGGHPTAQRARANKEVLMNALEPHGVTNDRLDEVSNWYRYRPESGELWQHREAKLTPVIENEELAGIRIDDGGAGYLSTPEIRVAGFDNVRLQCELDFSKDLETNGQITSVTIVENEESP</sequence>
<dbReference type="Proteomes" id="UP000011885">
    <property type="component" value="Unassembled WGS sequence"/>
</dbReference>
<evidence type="ECO:0000313" key="2">
    <source>
        <dbReference type="EMBL" id="EMI57606.1"/>
    </source>
</evidence>
<keyword evidence="1" id="KW-0732">Signal</keyword>
<gene>
    <name evidence="2" type="ORF">RSSM_00952</name>
</gene>
<dbReference type="OrthoDB" id="214825at2"/>
<keyword evidence="3" id="KW-1185">Reference proteome</keyword>
<evidence type="ECO:0000256" key="1">
    <source>
        <dbReference type="SAM" id="SignalP"/>
    </source>
</evidence>
<feature type="signal peptide" evidence="1">
    <location>
        <begin position="1"/>
        <end position="21"/>
    </location>
</feature>
<dbReference type="PATRIC" id="fig|1263870.3.peg.1038"/>
<accession>M5UID1</accession>
<dbReference type="EMBL" id="ANOH01000077">
    <property type="protein sequence ID" value="EMI57606.1"/>
    <property type="molecule type" value="Genomic_DNA"/>
</dbReference>
<dbReference type="AlphaFoldDB" id="M5UID1"/>
<protein>
    <submittedName>
        <fullName evidence="2">Putative secreted protein</fullName>
    </submittedName>
</protein>
<comment type="caution">
    <text evidence="2">The sequence shown here is derived from an EMBL/GenBank/DDBJ whole genome shotgun (WGS) entry which is preliminary data.</text>
</comment>
<proteinExistence type="predicted"/>
<feature type="chain" id="PRO_5004073256" evidence="1">
    <location>
        <begin position="22"/>
        <end position="236"/>
    </location>
</feature>
<dbReference type="RefSeq" id="WP_008674930.1">
    <property type="nucleotide sequence ID" value="NZ_ANOH01000077.1"/>
</dbReference>
<name>M5UID1_9BACT</name>
<evidence type="ECO:0000313" key="3">
    <source>
        <dbReference type="Proteomes" id="UP000011885"/>
    </source>
</evidence>
<organism evidence="2 3">
    <name type="scientific">Rhodopirellula sallentina SM41</name>
    <dbReference type="NCBI Taxonomy" id="1263870"/>
    <lineage>
        <taxon>Bacteria</taxon>
        <taxon>Pseudomonadati</taxon>
        <taxon>Planctomycetota</taxon>
        <taxon>Planctomycetia</taxon>
        <taxon>Pirellulales</taxon>
        <taxon>Pirellulaceae</taxon>
        <taxon>Rhodopirellula</taxon>
    </lineage>
</organism>